<keyword evidence="5 9" id="KW-0378">Hydrolase</keyword>
<keyword evidence="2" id="KW-0479">Metal-binding</keyword>
<keyword evidence="1" id="KW-0645">Protease</keyword>
<dbReference type="PIRSF" id="PIRSF018455">
    <property type="entry name" value="MepA"/>
    <property type="match status" value="1"/>
</dbReference>
<dbReference type="RefSeq" id="WP_247028368.1">
    <property type="nucleotide sequence ID" value="NZ_JALKCH010000004.1"/>
</dbReference>
<evidence type="ECO:0000256" key="1">
    <source>
        <dbReference type="ARBA" id="ARBA00022670"/>
    </source>
</evidence>
<keyword evidence="3 8" id="KW-0732">Signal</keyword>
<feature type="chain" id="PRO_5045719976" evidence="8">
    <location>
        <begin position="23"/>
        <end position="309"/>
    </location>
</feature>
<feature type="signal peptide" evidence="8">
    <location>
        <begin position="1"/>
        <end position="22"/>
    </location>
</feature>
<keyword evidence="4" id="KW-0574">Periplasm</keyword>
<evidence type="ECO:0000256" key="7">
    <source>
        <dbReference type="ARBA" id="ARBA00023049"/>
    </source>
</evidence>
<evidence type="ECO:0000256" key="2">
    <source>
        <dbReference type="ARBA" id="ARBA00022723"/>
    </source>
</evidence>
<evidence type="ECO:0000256" key="6">
    <source>
        <dbReference type="ARBA" id="ARBA00022833"/>
    </source>
</evidence>
<keyword evidence="10" id="KW-1185">Reference proteome</keyword>
<keyword evidence="7" id="KW-0482">Metalloprotease</keyword>
<dbReference type="InterPro" id="IPR005073">
    <property type="entry name" value="Peptidase_M74"/>
</dbReference>
<dbReference type="EMBL" id="JALKCH010000004">
    <property type="protein sequence ID" value="MCK0196823.1"/>
    <property type="molecule type" value="Genomic_DNA"/>
</dbReference>
<dbReference type="NCBIfam" id="NF006947">
    <property type="entry name" value="PRK09429.1"/>
    <property type="match status" value="1"/>
</dbReference>
<dbReference type="EC" id="3.4.-.-" evidence="9"/>
<proteinExistence type="predicted"/>
<dbReference type="Gene3D" id="3.30.1380.10">
    <property type="match status" value="1"/>
</dbReference>
<name>A0ABT0DA46_9HYPH</name>
<organism evidence="9 10">
    <name type="scientific">Ancylobacter crimeensis</name>
    <dbReference type="NCBI Taxonomy" id="2579147"/>
    <lineage>
        <taxon>Bacteria</taxon>
        <taxon>Pseudomonadati</taxon>
        <taxon>Pseudomonadota</taxon>
        <taxon>Alphaproteobacteria</taxon>
        <taxon>Hyphomicrobiales</taxon>
        <taxon>Xanthobacteraceae</taxon>
        <taxon>Ancylobacter</taxon>
    </lineage>
</organism>
<accession>A0ABT0DA46</accession>
<evidence type="ECO:0000256" key="8">
    <source>
        <dbReference type="SAM" id="SignalP"/>
    </source>
</evidence>
<dbReference type="Proteomes" id="UP001203284">
    <property type="component" value="Unassembled WGS sequence"/>
</dbReference>
<comment type="caution">
    <text evidence="9">The sequence shown here is derived from an EMBL/GenBank/DDBJ whole genome shotgun (WGS) entry which is preliminary data.</text>
</comment>
<keyword evidence="6" id="KW-0862">Zinc</keyword>
<dbReference type="InterPro" id="IPR009045">
    <property type="entry name" value="Zn_M74/Hedgehog-like"/>
</dbReference>
<dbReference type="GO" id="GO:0016787">
    <property type="term" value="F:hydrolase activity"/>
    <property type="evidence" value="ECO:0007669"/>
    <property type="project" value="UniProtKB-KW"/>
</dbReference>
<evidence type="ECO:0000256" key="3">
    <source>
        <dbReference type="ARBA" id="ARBA00022729"/>
    </source>
</evidence>
<gene>
    <name evidence="9" type="primary">mepA</name>
    <name evidence="9" type="ORF">MWN34_07835</name>
</gene>
<protein>
    <submittedName>
        <fullName evidence="9">Penicillin-insensitive murein endopeptidase</fullName>
        <ecNumber evidence="9">3.4.-.-</ecNumber>
    </submittedName>
</protein>
<dbReference type="Pfam" id="PF03411">
    <property type="entry name" value="Peptidase_M74"/>
    <property type="match status" value="1"/>
</dbReference>
<evidence type="ECO:0000256" key="5">
    <source>
        <dbReference type="ARBA" id="ARBA00022801"/>
    </source>
</evidence>
<evidence type="ECO:0000313" key="9">
    <source>
        <dbReference type="EMBL" id="MCK0196823.1"/>
    </source>
</evidence>
<dbReference type="SUPFAM" id="SSF55166">
    <property type="entry name" value="Hedgehog/DD-peptidase"/>
    <property type="match status" value="1"/>
</dbReference>
<evidence type="ECO:0000256" key="4">
    <source>
        <dbReference type="ARBA" id="ARBA00022764"/>
    </source>
</evidence>
<evidence type="ECO:0000313" key="10">
    <source>
        <dbReference type="Proteomes" id="UP001203284"/>
    </source>
</evidence>
<sequence length="309" mass="33735">MRVTSFLVAGFLLGTTLPSAQAQDVGTLAPPPPAPVLIPSMADAMPAKQLFGAVRTPERGVPQSVGFYSKGCLAGGAALPLNGPGWQVMRVSRDRFWGHPKLIAFLQRLGATVPRVSQWPGILVGDMSQPRGGPMRTGHASHQIGLDADIWLTPMPRRELTREERETMSATMIVRPDRLDIDPKVWTPSHVAVIRAVAQDPEVERVLVNPAIKKALCRDARGDRSWLQKVRPNWGHDYHMHVRLGCAPGSPECKRQVAVVEGEGCGPELDWWFSDAVLHPKPPAVPPKPPRPMMVADLPTACRAVLFGQ</sequence>
<reference evidence="9 10" key="1">
    <citation type="submission" date="2022-04" db="EMBL/GenBank/DDBJ databases">
        <authorList>
            <person name="Grouzdev D.S."/>
            <person name="Pantiukh K.S."/>
            <person name="Krutkina M.S."/>
        </authorList>
    </citation>
    <scope>NUCLEOTIDE SEQUENCE [LARGE SCALE GENOMIC DNA]</scope>
    <source>
        <strain evidence="9 10">6x-1</strain>
    </source>
</reference>